<dbReference type="Pfam" id="PF00452">
    <property type="entry name" value="Bcl-2"/>
    <property type="match status" value="1"/>
</dbReference>
<protein>
    <recommendedName>
        <fullName evidence="9">Bcl-2 Bcl-2 homology region 1-3 domain-containing protein</fullName>
    </recommendedName>
</protein>
<evidence type="ECO:0000256" key="3">
    <source>
        <dbReference type="ARBA" id="ARBA00022692"/>
    </source>
</evidence>
<dbReference type="SMART" id="SM00337">
    <property type="entry name" value="BCL"/>
    <property type="match status" value="1"/>
</dbReference>
<evidence type="ECO:0000256" key="5">
    <source>
        <dbReference type="ARBA" id="ARBA00022989"/>
    </source>
</evidence>
<keyword evidence="11" id="KW-1185">Reference proteome</keyword>
<feature type="domain" description="Bcl-2 Bcl-2 homology region 1-3" evidence="9">
    <location>
        <begin position="203"/>
        <end position="304"/>
    </location>
</feature>
<dbReference type="PRINTS" id="PR01862">
    <property type="entry name" value="BCL2FAMILY"/>
</dbReference>
<evidence type="ECO:0000256" key="7">
    <source>
        <dbReference type="SAM" id="MobiDB-lite"/>
    </source>
</evidence>
<dbReference type="SUPFAM" id="SSF56854">
    <property type="entry name" value="Bcl-2 inhibitors of programmed cell death"/>
    <property type="match status" value="1"/>
</dbReference>
<dbReference type="AlphaFoldDB" id="A0ABD0JTF0"/>
<keyword evidence="3 8" id="KW-0812">Transmembrane</keyword>
<feature type="transmembrane region" description="Helical" evidence="8">
    <location>
        <begin position="323"/>
        <end position="346"/>
    </location>
</feature>
<feature type="region of interest" description="Disordered" evidence="7">
    <location>
        <begin position="67"/>
        <end position="93"/>
    </location>
</feature>
<dbReference type="CDD" id="cd06845">
    <property type="entry name" value="Bcl-2_like"/>
    <property type="match status" value="1"/>
</dbReference>
<dbReference type="PANTHER" id="PTHR11256">
    <property type="entry name" value="BCL-2 RELATED"/>
    <property type="match status" value="1"/>
</dbReference>
<proteinExistence type="inferred from homology"/>
<evidence type="ECO:0000256" key="4">
    <source>
        <dbReference type="ARBA" id="ARBA00022703"/>
    </source>
</evidence>
<dbReference type="GO" id="GO:0006915">
    <property type="term" value="P:apoptotic process"/>
    <property type="evidence" value="ECO:0007669"/>
    <property type="project" value="UniProtKB-KW"/>
</dbReference>
<evidence type="ECO:0000256" key="1">
    <source>
        <dbReference type="ARBA" id="ARBA00004167"/>
    </source>
</evidence>
<dbReference type="InterPro" id="IPR046371">
    <property type="entry name" value="Bcl-2_BH1-3"/>
</dbReference>
<dbReference type="InterPro" id="IPR026298">
    <property type="entry name" value="Bcl-2_fam"/>
</dbReference>
<dbReference type="EMBL" id="JACVVK020000329">
    <property type="protein sequence ID" value="KAK7478312.1"/>
    <property type="molecule type" value="Genomic_DNA"/>
</dbReference>
<organism evidence="10 11">
    <name type="scientific">Batillaria attramentaria</name>
    <dbReference type="NCBI Taxonomy" id="370345"/>
    <lineage>
        <taxon>Eukaryota</taxon>
        <taxon>Metazoa</taxon>
        <taxon>Spiralia</taxon>
        <taxon>Lophotrochozoa</taxon>
        <taxon>Mollusca</taxon>
        <taxon>Gastropoda</taxon>
        <taxon>Caenogastropoda</taxon>
        <taxon>Sorbeoconcha</taxon>
        <taxon>Cerithioidea</taxon>
        <taxon>Batillariidae</taxon>
        <taxon>Batillaria</taxon>
    </lineage>
</organism>
<name>A0ABD0JTF0_9CAEN</name>
<dbReference type="InterPro" id="IPR002475">
    <property type="entry name" value="Bcl2-like"/>
</dbReference>
<dbReference type="Gene3D" id="1.10.437.10">
    <property type="entry name" value="Blc2-like"/>
    <property type="match status" value="1"/>
</dbReference>
<feature type="region of interest" description="Disordered" evidence="7">
    <location>
        <begin position="128"/>
        <end position="151"/>
    </location>
</feature>
<gene>
    <name evidence="10" type="ORF">BaRGS_00030464</name>
</gene>
<comment type="subcellular location">
    <subcellularLocation>
        <location evidence="1">Membrane</location>
        <topology evidence="1">Single-pass membrane protein</topology>
    </subcellularLocation>
</comment>
<dbReference type="Proteomes" id="UP001519460">
    <property type="component" value="Unassembled WGS sequence"/>
</dbReference>
<evidence type="ECO:0000256" key="6">
    <source>
        <dbReference type="ARBA" id="ARBA00023136"/>
    </source>
</evidence>
<accession>A0ABD0JTF0</accession>
<comment type="caution">
    <text evidence="10">The sequence shown here is derived from an EMBL/GenBank/DDBJ whole genome shotgun (WGS) entry which is preliminary data.</text>
</comment>
<keyword evidence="6 8" id="KW-0472">Membrane</keyword>
<feature type="compositionally biased region" description="Basic and acidic residues" evidence="7">
    <location>
        <begin position="75"/>
        <end position="93"/>
    </location>
</feature>
<evidence type="ECO:0000256" key="8">
    <source>
        <dbReference type="SAM" id="Phobius"/>
    </source>
</evidence>
<evidence type="ECO:0000313" key="10">
    <source>
        <dbReference type="EMBL" id="KAK7478312.1"/>
    </source>
</evidence>
<evidence type="ECO:0000256" key="2">
    <source>
        <dbReference type="ARBA" id="ARBA00009458"/>
    </source>
</evidence>
<keyword evidence="4" id="KW-0053">Apoptosis</keyword>
<evidence type="ECO:0000313" key="11">
    <source>
        <dbReference type="Proteomes" id="UP001519460"/>
    </source>
</evidence>
<dbReference type="InterPro" id="IPR036834">
    <property type="entry name" value="Bcl-2-like_sf"/>
</dbReference>
<dbReference type="GO" id="GO:0016020">
    <property type="term" value="C:membrane"/>
    <property type="evidence" value="ECO:0007669"/>
    <property type="project" value="UniProtKB-SubCell"/>
</dbReference>
<keyword evidence="5 8" id="KW-1133">Transmembrane helix</keyword>
<dbReference type="PROSITE" id="PS50062">
    <property type="entry name" value="BCL2_FAMILY"/>
    <property type="match status" value="1"/>
</dbReference>
<sequence length="349" mass="38445">MKSASSSPGSPPVTNGYAEGLYAKWQLTDASKLRTPISNTINRLGMNREDSVDDVDDDLFGSAAWRRKRGKRPKAKEENRTDAENRARRKKEEGVLSNLTRNNLQTLKDRICSVSEWVMPTSRRLSLPEKKKGGRLGTAIPTANGAFSKPSPARGGYELTTESLVHQARLLCGNYIYQRLSSKGLLSKRVNVSPYENPLADEIFSAGQELERMYPKTYTDVSRRISMTMTSAQIVRRALTSVLDGIFSTGVSWAKVVSMMAIAAAFAEECVVQGHPNFVEDVVMCVGHFVTMHLTIWLAQQGGWAAFPSPKKPETEQKKEGSLLLGSLATVFVASVLLLIILKVVFDGS</sequence>
<evidence type="ECO:0000259" key="9">
    <source>
        <dbReference type="SMART" id="SM00337"/>
    </source>
</evidence>
<dbReference type="PANTHER" id="PTHR11256:SF48">
    <property type="entry name" value="BCL-2-RELATED OVARIAN KILLER PROTEIN"/>
    <property type="match status" value="1"/>
</dbReference>
<reference evidence="10 11" key="1">
    <citation type="journal article" date="2023" name="Sci. Data">
        <title>Genome assembly of the Korean intertidal mud-creeper Batillaria attramentaria.</title>
        <authorList>
            <person name="Patra A.K."/>
            <person name="Ho P.T."/>
            <person name="Jun S."/>
            <person name="Lee S.J."/>
            <person name="Kim Y."/>
            <person name="Won Y.J."/>
        </authorList>
    </citation>
    <scope>NUCLEOTIDE SEQUENCE [LARGE SCALE GENOMIC DNA]</scope>
    <source>
        <strain evidence="10">Wonlab-2016</strain>
    </source>
</reference>
<comment type="similarity">
    <text evidence="2">Belongs to the Bcl-2 family.</text>
</comment>